<dbReference type="AlphaFoldDB" id="A0A382LHR6"/>
<reference evidence="1" key="1">
    <citation type="submission" date="2018-05" db="EMBL/GenBank/DDBJ databases">
        <authorList>
            <person name="Lanie J.A."/>
            <person name="Ng W.-L."/>
            <person name="Kazmierczak K.M."/>
            <person name="Andrzejewski T.M."/>
            <person name="Davidsen T.M."/>
            <person name="Wayne K.J."/>
            <person name="Tettelin H."/>
            <person name="Glass J.I."/>
            <person name="Rusch D."/>
            <person name="Podicherti R."/>
            <person name="Tsui H.-C.T."/>
            <person name="Winkler M.E."/>
        </authorList>
    </citation>
    <scope>NUCLEOTIDE SEQUENCE</scope>
</reference>
<feature type="non-terminal residue" evidence="1">
    <location>
        <position position="1"/>
    </location>
</feature>
<evidence type="ECO:0000313" key="1">
    <source>
        <dbReference type="EMBL" id="SVC34421.1"/>
    </source>
</evidence>
<sequence>WDFADTLQYQLTILPVNDPPYFRSGDAWDLKYDLPDLPLPDTAMFEDSEEVFSLNLTQYILDEDNDDSTDITWQAIIEDTITHPGYPRISLVFGPGTTELVKERLRSRYLPSYKEKEPKGHNLRREIPDRLERSLVPLVTLKLVQDSLSRTFAEIQADSNYWADNIKITFAATDIEETFAVDSLLFDIVAINDRPQWIEIPGQEIYENDTLQFDAGNFVTDVDDTLLTINTAIAASWTLINGSWSVNTTGENLTILPPEYTSTDLGDTLMILPDQVWSGYAFIEILATDEQGARDTVVFRLDVIHVPRPHLTINVIQNNAFTNFFDVIITDTLEKARSVILAIENDRIELDTLDKFTYLGHTQFQDPGNYEIEAYAAGIVGDTTVFRSIGLALARTLGRWSGS</sequence>
<accession>A0A382LHR6</accession>
<feature type="non-terminal residue" evidence="1">
    <location>
        <position position="403"/>
    </location>
</feature>
<protein>
    <submittedName>
        <fullName evidence="1">Uncharacterized protein</fullName>
    </submittedName>
</protein>
<gene>
    <name evidence="1" type="ORF">METZ01_LOCUS287275</name>
</gene>
<proteinExistence type="predicted"/>
<organism evidence="1">
    <name type="scientific">marine metagenome</name>
    <dbReference type="NCBI Taxonomy" id="408172"/>
    <lineage>
        <taxon>unclassified sequences</taxon>
        <taxon>metagenomes</taxon>
        <taxon>ecological metagenomes</taxon>
    </lineage>
</organism>
<name>A0A382LHR6_9ZZZZ</name>
<dbReference type="EMBL" id="UINC01086188">
    <property type="protein sequence ID" value="SVC34421.1"/>
    <property type="molecule type" value="Genomic_DNA"/>
</dbReference>